<dbReference type="AlphaFoldDB" id="A0A3N4JPQ1"/>
<evidence type="ECO:0000313" key="2">
    <source>
        <dbReference type="Proteomes" id="UP000276215"/>
    </source>
</evidence>
<keyword evidence="2" id="KW-1185">Reference proteome</keyword>
<evidence type="ECO:0000313" key="1">
    <source>
        <dbReference type="EMBL" id="RPB00284.1"/>
    </source>
</evidence>
<protein>
    <submittedName>
        <fullName evidence="1">Uncharacterized protein</fullName>
    </submittedName>
</protein>
<reference evidence="1 2" key="1">
    <citation type="journal article" date="2018" name="Nat. Ecol. Evol.">
        <title>Pezizomycetes genomes reveal the molecular basis of ectomycorrhizal truffle lifestyle.</title>
        <authorList>
            <person name="Murat C."/>
            <person name="Payen T."/>
            <person name="Noel B."/>
            <person name="Kuo A."/>
            <person name="Morin E."/>
            <person name="Chen J."/>
            <person name="Kohler A."/>
            <person name="Krizsan K."/>
            <person name="Balestrini R."/>
            <person name="Da Silva C."/>
            <person name="Montanini B."/>
            <person name="Hainaut M."/>
            <person name="Levati E."/>
            <person name="Barry K.W."/>
            <person name="Belfiori B."/>
            <person name="Cichocki N."/>
            <person name="Clum A."/>
            <person name="Dockter R.B."/>
            <person name="Fauchery L."/>
            <person name="Guy J."/>
            <person name="Iotti M."/>
            <person name="Le Tacon F."/>
            <person name="Lindquist E.A."/>
            <person name="Lipzen A."/>
            <person name="Malagnac F."/>
            <person name="Mello A."/>
            <person name="Molinier V."/>
            <person name="Miyauchi S."/>
            <person name="Poulain J."/>
            <person name="Riccioni C."/>
            <person name="Rubini A."/>
            <person name="Sitrit Y."/>
            <person name="Splivallo R."/>
            <person name="Traeger S."/>
            <person name="Wang M."/>
            <person name="Zifcakova L."/>
            <person name="Wipf D."/>
            <person name="Zambonelli A."/>
            <person name="Paolocci F."/>
            <person name="Nowrousian M."/>
            <person name="Ottonello S."/>
            <person name="Baldrian P."/>
            <person name="Spatafora J.W."/>
            <person name="Henrissat B."/>
            <person name="Nagy L.G."/>
            <person name="Aury J.M."/>
            <person name="Wincker P."/>
            <person name="Grigoriev I.V."/>
            <person name="Bonfante P."/>
            <person name="Martin F.M."/>
        </authorList>
    </citation>
    <scope>NUCLEOTIDE SEQUENCE [LARGE SCALE GENOMIC DNA]</scope>
    <source>
        <strain evidence="1 2">120613-1</strain>
    </source>
</reference>
<gene>
    <name evidence="1" type="ORF">L873DRAFT_1805424</name>
</gene>
<proteinExistence type="predicted"/>
<dbReference type="EMBL" id="ML120381">
    <property type="protein sequence ID" value="RPB00284.1"/>
    <property type="molecule type" value="Genomic_DNA"/>
</dbReference>
<sequence>MVAAVKDDMSSSKTSLAKSLANTRENSCANVVAVHDDVRFCQSVVLEGCHYTMRALTGDKRPRQQWSQELEHRKEHYNLDCHPTWKV</sequence>
<accession>A0A3N4JPQ1</accession>
<organism evidence="1 2">
    <name type="scientific">Choiromyces venosus 120613-1</name>
    <dbReference type="NCBI Taxonomy" id="1336337"/>
    <lineage>
        <taxon>Eukaryota</taxon>
        <taxon>Fungi</taxon>
        <taxon>Dikarya</taxon>
        <taxon>Ascomycota</taxon>
        <taxon>Pezizomycotina</taxon>
        <taxon>Pezizomycetes</taxon>
        <taxon>Pezizales</taxon>
        <taxon>Tuberaceae</taxon>
        <taxon>Choiromyces</taxon>
    </lineage>
</organism>
<dbReference type="Proteomes" id="UP000276215">
    <property type="component" value="Unassembled WGS sequence"/>
</dbReference>
<name>A0A3N4JPQ1_9PEZI</name>